<evidence type="ECO:0000256" key="2">
    <source>
        <dbReference type="SAM" id="Phobius"/>
    </source>
</evidence>
<comment type="caution">
    <text evidence="3">The sequence shown here is derived from an EMBL/GenBank/DDBJ whole genome shotgun (WGS) entry which is preliminary data.</text>
</comment>
<accession>A0A9P7U3T5</accession>
<dbReference type="AlphaFoldDB" id="A0A9P7U3T5"/>
<proteinExistence type="predicted"/>
<dbReference type="EMBL" id="SRRH01000136">
    <property type="protein sequence ID" value="KAG6298112.1"/>
    <property type="molecule type" value="Genomic_DNA"/>
</dbReference>
<organism evidence="3 4">
    <name type="scientific">Claviceps aff. purpurea</name>
    <dbReference type="NCBI Taxonomy" id="1967640"/>
    <lineage>
        <taxon>Eukaryota</taxon>
        <taxon>Fungi</taxon>
        <taxon>Dikarya</taxon>
        <taxon>Ascomycota</taxon>
        <taxon>Pezizomycotina</taxon>
        <taxon>Sordariomycetes</taxon>
        <taxon>Hypocreomycetidae</taxon>
        <taxon>Hypocreales</taxon>
        <taxon>Clavicipitaceae</taxon>
        <taxon>Claviceps</taxon>
    </lineage>
</organism>
<reference evidence="3 4" key="1">
    <citation type="journal article" date="2020" name="bioRxiv">
        <title>Whole genome comparisons of ergot fungi reveals the divergence and evolution of species within the genus Claviceps are the result of varying mechanisms driving genome evolution and host range expansion.</title>
        <authorList>
            <person name="Wyka S.A."/>
            <person name="Mondo S.J."/>
            <person name="Liu M."/>
            <person name="Dettman J."/>
            <person name="Nalam V."/>
            <person name="Broders K.D."/>
        </authorList>
    </citation>
    <scope>NUCLEOTIDE SEQUENCE [LARGE SCALE GENOMIC DNA]</scope>
    <source>
        <strain evidence="3 4">Clav52</strain>
    </source>
</reference>
<evidence type="ECO:0000313" key="4">
    <source>
        <dbReference type="Proteomes" id="UP000707071"/>
    </source>
</evidence>
<evidence type="ECO:0000313" key="3">
    <source>
        <dbReference type="EMBL" id="KAG6298112.1"/>
    </source>
</evidence>
<keyword evidence="2" id="KW-0472">Membrane</keyword>
<dbReference type="Proteomes" id="UP000707071">
    <property type="component" value="Unassembled WGS sequence"/>
</dbReference>
<keyword evidence="2" id="KW-0812">Transmembrane</keyword>
<feature type="transmembrane region" description="Helical" evidence="2">
    <location>
        <begin position="58"/>
        <end position="80"/>
    </location>
</feature>
<sequence length="149" mass="16638">MNRRRPSSYTQTFEYNPCAPSGATHKTWKLERRGINTQNPLPSPTQPASEEQNNTHSIAYAMCGTLILVLGVALLLYLAIRLFRQKRRREGQQVEGIRGQVYDARAARLAQMQEQAVVPAPDYAAATATNDDSLPSYEVSTGEVMRRGQ</sequence>
<keyword evidence="4" id="KW-1185">Reference proteome</keyword>
<keyword evidence="2" id="KW-1133">Transmembrane helix</keyword>
<gene>
    <name evidence="3" type="ORF">E4U09_001056</name>
</gene>
<evidence type="ECO:0000256" key="1">
    <source>
        <dbReference type="SAM" id="MobiDB-lite"/>
    </source>
</evidence>
<name>A0A9P7U3T5_9HYPO</name>
<feature type="region of interest" description="Disordered" evidence="1">
    <location>
        <begin position="127"/>
        <end position="149"/>
    </location>
</feature>
<protein>
    <submittedName>
        <fullName evidence="3">Uncharacterized protein</fullName>
    </submittedName>
</protein>